<feature type="domain" description="HAMP" evidence="14">
    <location>
        <begin position="298"/>
        <end position="350"/>
    </location>
</feature>
<evidence type="ECO:0000259" key="14">
    <source>
        <dbReference type="PROSITE" id="PS50885"/>
    </source>
</evidence>
<dbReference type="InterPro" id="IPR003660">
    <property type="entry name" value="HAMP_dom"/>
</dbReference>
<evidence type="ECO:0000256" key="8">
    <source>
        <dbReference type="ARBA" id="ARBA00023224"/>
    </source>
</evidence>
<dbReference type="Gene3D" id="3.30.450.20">
    <property type="entry name" value="PAS domain"/>
    <property type="match status" value="2"/>
</dbReference>
<dbReference type="SMART" id="SM00283">
    <property type="entry name" value="MA"/>
    <property type="match status" value="1"/>
</dbReference>
<evidence type="ECO:0000256" key="12">
    <source>
        <dbReference type="SAM" id="Phobius"/>
    </source>
</evidence>
<evidence type="ECO:0000256" key="4">
    <source>
        <dbReference type="ARBA" id="ARBA00022500"/>
    </source>
</evidence>
<evidence type="ECO:0000256" key="10">
    <source>
        <dbReference type="PROSITE-ProRule" id="PRU00284"/>
    </source>
</evidence>
<dbReference type="PROSITE" id="PS50885">
    <property type="entry name" value="HAMP"/>
    <property type="match status" value="1"/>
</dbReference>
<evidence type="ECO:0000259" key="13">
    <source>
        <dbReference type="PROSITE" id="PS50111"/>
    </source>
</evidence>
<feature type="transmembrane region" description="Helical" evidence="12">
    <location>
        <begin position="12"/>
        <end position="32"/>
    </location>
</feature>
<dbReference type="Pfam" id="PF00015">
    <property type="entry name" value="MCPsignal"/>
    <property type="match status" value="1"/>
</dbReference>
<dbReference type="SUPFAM" id="SSF58104">
    <property type="entry name" value="Methyl-accepting chemotaxis protein (MCP) signaling domain"/>
    <property type="match status" value="1"/>
</dbReference>
<keyword evidence="11" id="KW-0175">Coiled coil</keyword>
<evidence type="ECO:0000313" key="15">
    <source>
        <dbReference type="EMBL" id="WOV85936.1"/>
    </source>
</evidence>
<dbReference type="InterPro" id="IPR033479">
    <property type="entry name" value="dCache_1"/>
</dbReference>
<dbReference type="CDD" id="cd12913">
    <property type="entry name" value="PDC1_MCP_like"/>
    <property type="match status" value="1"/>
</dbReference>
<organism evidence="15 16">
    <name type="scientific">Sporosarcina jeotgali</name>
    <dbReference type="NCBI Taxonomy" id="3020056"/>
    <lineage>
        <taxon>Bacteria</taxon>
        <taxon>Bacillati</taxon>
        <taxon>Bacillota</taxon>
        <taxon>Bacilli</taxon>
        <taxon>Bacillales</taxon>
        <taxon>Caryophanaceae</taxon>
        <taxon>Sporosarcina</taxon>
    </lineage>
</organism>
<evidence type="ECO:0000256" key="7">
    <source>
        <dbReference type="ARBA" id="ARBA00023136"/>
    </source>
</evidence>
<keyword evidence="7 12" id="KW-0472">Membrane</keyword>
<dbReference type="Proteomes" id="UP001303532">
    <property type="component" value="Chromosome"/>
</dbReference>
<evidence type="ECO:0000256" key="1">
    <source>
        <dbReference type="ARBA" id="ARBA00004651"/>
    </source>
</evidence>
<name>A0ABZ0L0A7_9BACL</name>
<keyword evidence="16" id="KW-1185">Reference proteome</keyword>
<dbReference type="EMBL" id="CP116341">
    <property type="protein sequence ID" value="WOV85936.1"/>
    <property type="molecule type" value="Genomic_DNA"/>
</dbReference>
<keyword evidence="8 10" id="KW-0807">Transducer</keyword>
<evidence type="ECO:0000256" key="11">
    <source>
        <dbReference type="SAM" id="Coils"/>
    </source>
</evidence>
<evidence type="ECO:0000256" key="6">
    <source>
        <dbReference type="ARBA" id="ARBA00022989"/>
    </source>
</evidence>
<dbReference type="InterPro" id="IPR029151">
    <property type="entry name" value="Sensor-like_sf"/>
</dbReference>
<dbReference type="PANTHER" id="PTHR32089:SF114">
    <property type="entry name" value="METHYL-ACCEPTING CHEMOTAXIS PROTEIN MCPB"/>
    <property type="match status" value="1"/>
</dbReference>
<feature type="transmembrane region" description="Helical" evidence="12">
    <location>
        <begin position="278"/>
        <end position="297"/>
    </location>
</feature>
<keyword evidence="4" id="KW-0145">Chemotaxis</keyword>
<comment type="similarity">
    <text evidence="9">Belongs to the methyl-accepting chemotaxis (MCP) protein family.</text>
</comment>
<dbReference type="CDD" id="cd12912">
    <property type="entry name" value="PDC2_MCP_like"/>
    <property type="match status" value="1"/>
</dbReference>
<dbReference type="SMART" id="SM00304">
    <property type="entry name" value="HAMP"/>
    <property type="match status" value="1"/>
</dbReference>
<evidence type="ECO:0000256" key="3">
    <source>
        <dbReference type="ARBA" id="ARBA00022481"/>
    </source>
</evidence>
<feature type="coiled-coil region" evidence="11">
    <location>
        <begin position="587"/>
        <end position="649"/>
    </location>
</feature>
<dbReference type="Pfam" id="PF00672">
    <property type="entry name" value="HAMP"/>
    <property type="match status" value="1"/>
</dbReference>
<dbReference type="PANTHER" id="PTHR32089">
    <property type="entry name" value="METHYL-ACCEPTING CHEMOTAXIS PROTEIN MCPB"/>
    <property type="match status" value="1"/>
</dbReference>
<protein>
    <submittedName>
        <fullName evidence="15">Methyl-accepting chemotaxis protein</fullName>
    </submittedName>
</protein>
<dbReference type="RefSeq" id="WP_323693525.1">
    <property type="nucleotide sequence ID" value="NZ_CP116341.1"/>
</dbReference>
<evidence type="ECO:0000313" key="16">
    <source>
        <dbReference type="Proteomes" id="UP001303532"/>
    </source>
</evidence>
<dbReference type="Gene3D" id="1.10.287.950">
    <property type="entry name" value="Methyl-accepting chemotaxis protein"/>
    <property type="match status" value="1"/>
</dbReference>
<evidence type="ECO:0000256" key="2">
    <source>
        <dbReference type="ARBA" id="ARBA00022475"/>
    </source>
</evidence>
<keyword evidence="5 12" id="KW-0812">Transmembrane</keyword>
<dbReference type="PROSITE" id="PS50111">
    <property type="entry name" value="CHEMOTAXIS_TRANSDUC_2"/>
    <property type="match status" value="1"/>
</dbReference>
<evidence type="ECO:0000256" key="9">
    <source>
        <dbReference type="ARBA" id="ARBA00029447"/>
    </source>
</evidence>
<dbReference type="Pfam" id="PF02743">
    <property type="entry name" value="dCache_1"/>
    <property type="match status" value="1"/>
</dbReference>
<proteinExistence type="inferred from homology"/>
<keyword evidence="3" id="KW-0488">Methylation</keyword>
<accession>A0ABZ0L0A7</accession>
<evidence type="ECO:0000256" key="5">
    <source>
        <dbReference type="ARBA" id="ARBA00022692"/>
    </source>
</evidence>
<dbReference type="CDD" id="cd11386">
    <property type="entry name" value="MCP_signal"/>
    <property type="match status" value="1"/>
</dbReference>
<dbReference type="Gene3D" id="6.10.340.10">
    <property type="match status" value="1"/>
</dbReference>
<comment type="subcellular location">
    <subcellularLocation>
        <location evidence="1">Cell membrane</location>
        <topology evidence="1">Multi-pass membrane protein</topology>
    </subcellularLocation>
</comment>
<dbReference type="InterPro" id="IPR004089">
    <property type="entry name" value="MCPsignal_dom"/>
</dbReference>
<feature type="domain" description="Methyl-accepting transducer" evidence="13">
    <location>
        <begin position="369"/>
        <end position="608"/>
    </location>
</feature>
<reference evidence="15 16" key="1">
    <citation type="submission" date="2023-01" db="EMBL/GenBank/DDBJ databases">
        <title>Sporosarcina sp. nov., isolated from Korean tranditional fermented seafood 'Jeotgal'.</title>
        <authorList>
            <person name="Yang A.-I."/>
        </authorList>
    </citation>
    <scope>NUCLEOTIDE SEQUENCE [LARGE SCALE GENOMIC DNA]</scope>
    <source>
        <strain evidence="15 16">B2O-1</strain>
    </source>
</reference>
<sequence length="655" mass="71619">MRFRFKSIRTKLIVVFALILIVPSVSVGWLSYTSAKNAVEKQIITEAKDSTETLNTIINQTISAKIHDIETLSKQVQKSQYDGNESPELRKKLEQYTTLHPEILSVYVGTKDGFFVQDPVINDTSTYDPRTRDWYKEALESPNEVILSNPYPDASVDALVVTVSRMTDDQSGVISVDITLDYITELTEQVKIGKEGYAFMVDDEMNFISHPMHEAGSAADDDYYKKLKTEAKGYFNFTSKGHDRFTTFLTNDLTGWKIGGTLDYAEVKEAAAPILKTTILIVIIALVLGAVIAYFITHSIIRPIVKLKEQAQTISTGDLTETIEVKSSDEIGQLGEAFRSIQESLKNLVGRIEKNTELVAASSEQLTASAEQTTYATEHVADAVQEVAGNAENQMSAVETNSELIQHVSDGIASINEYSANVSKLAVHMTEQAEHGGLAVNDTVNQMASIQSSVAESNDMISSLSVRSKDVGSILNVITDIAEQTNLLSLNAAIEAARAGEHGKGFAVVADEVRKLAEQSQQSAKEIHTIIQGIQADTDNSVQIMAKVTEDVKQGMTISKDAIEKFEQILTSTKEITPQMADISSIAQSAQKEIHQVNETAIALEDMAKSNAASSEEVAATTEEQLASMEEITASAKTLSHMAEELQELVSSFKH</sequence>
<dbReference type="CDD" id="cd06225">
    <property type="entry name" value="HAMP"/>
    <property type="match status" value="1"/>
</dbReference>
<keyword evidence="6 12" id="KW-1133">Transmembrane helix</keyword>
<dbReference type="SUPFAM" id="SSF103190">
    <property type="entry name" value="Sensory domain-like"/>
    <property type="match status" value="1"/>
</dbReference>
<gene>
    <name evidence="15" type="ORF">PGH26_12465</name>
</gene>
<keyword evidence="2" id="KW-1003">Cell membrane</keyword>